<dbReference type="RefSeq" id="WP_280654055.1">
    <property type="nucleotide sequence ID" value="NZ_JANQDH010000041.1"/>
</dbReference>
<dbReference type="Proteomes" id="UP001159387">
    <property type="component" value="Unassembled WGS sequence"/>
</dbReference>
<comment type="caution">
    <text evidence="1">The sequence shown here is derived from an EMBL/GenBank/DDBJ whole genome shotgun (WGS) entry which is preliminary data.</text>
</comment>
<sequence>MKVMHIHPGNLFGGIETLLVTLAKKQNLCPLMQHHWALYFKARLANSEV</sequence>
<evidence type="ECO:0000313" key="1">
    <source>
        <dbReference type="EMBL" id="MDH6060043.1"/>
    </source>
</evidence>
<name>A0AA43KBR6_9CYAN</name>
<proteinExistence type="predicted"/>
<dbReference type="AlphaFoldDB" id="A0AA43KBR6"/>
<protein>
    <submittedName>
        <fullName evidence="1">Uncharacterized protein</fullName>
    </submittedName>
</protein>
<evidence type="ECO:0000313" key="2">
    <source>
        <dbReference type="Proteomes" id="UP001159387"/>
    </source>
</evidence>
<dbReference type="EMBL" id="JANQDH010000041">
    <property type="protein sequence ID" value="MDH6060043.1"/>
    <property type="molecule type" value="Genomic_DNA"/>
</dbReference>
<organism evidence="1 2">
    <name type="scientific">Chrysosporum bergii ANA360D</name>
    <dbReference type="NCBI Taxonomy" id="617107"/>
    <lineage>
        <taxon>Bacteria</taxon>
        <taxon>Bacillati</taxon>
        <taxon>Cyanobacteriota</taxon>
        <taxon>Cyanophyceae</taxon>
        <taxon>Nostocales</taxon>
        <taxon>Nodulariaceae</taxon>
        <taxon>Chrysosporum</taxon>
    </lineage>
</organism>
<gene>
    <name evidence="1" type="ORF">NWP17_06265</name>
</gene>
<accession>A0AA43KBR6</accession>
<reference evidence="1 2" key="1">
    <citation type="journal article" date="2023" name="J. Phycol.">
        <title>Chrysosporum ovalisporum is synonymous with the true-branching cyanobacterium Umezakia natans (Nostocales/Aphanizomenonaceae).</title>
        <authorList>
            <person name="McGregor G.B."/>
            <person name="Sendall B.C."/>
            <person name="Niiyama Y."/>
            <person name="Tuji A."/>
            <person name="Willis A."/>
        </authorList>
    </citation>
    <scope>NUCLEOTIDE SEQUENCE [LARGE SCALE GENOMIC DNA]</scope>
    <source>
        <strain evidence="1 2">ANA360D</strain>
    </source>
</reference>
<keyword evidence="2" id="KW-1185">Reference proteome</keyword>